<evidence type="ECO:0000313" key="10">
    <source>
        <dbReference type="Ensembl" id="ENSFHEP00000008248.1"/>
    </source>
</evidence>
<dbReference type="GO" id="GO:0009897">
    <property type="term" value="C:external side of plasma membrane"/>
    <property type="evidence" value="ECO:0007669"/>
    <property type="project" value="TreeGrafter"/>
</dbReference>
<dbReference type="GO" id="GO:0060326">
    <property type="term" value="P:cell chemotaxis"/>
    <property type="evidence" value="ECO:0007669"/>
    <property type="project" value="TreeGrafter"/>
</dbReference>
<feature type="transmembrane region" description="Helical" evidence="8">
    <location>
        <begin position="234"/>
        <end position="260"/>
    </location>
</feature>
<keyword evidence="3 8" id="KW-1133">Transmembrane helix</keyword>
<keyword evidence="2 8" id="KW-0812">Transmembrane</keyword>
<proteinExistence type="predicted"/>
<sequence length="331" mass="37431">MEKINFTGYNSTFSAPGYSQPSWNRQGLVPAVVFSFCFLLGVPGNIAVIILKPNWKHLSDLSQSLMLNLTISDLICLLTLPLWIYNEVFGWTFGFVACKVLAYLVYCTVYSSQLTVTALSIQRYLVVVRGWRCHHVRKGVLLGSLWLTAVTMCIHAVVTEQLTTEDQWIRCKPHYSSEAEWVSVLVIENLYGLVSFSLTTSGCVSFSVVAYSYIRLHRKVSHATFSNSPRTTRLVTSIIISNFLLWSPLHTINMLALGAICFKDKSLLKFCIDMWDIVKGLAFVNNCINPLLYAFTSHKKCILFKNQQELQQIRTTQTPDISTIAEAFINN</sequence>
<dbReference type="Pfam" id="PF00001">
    <property type="entry name" value="7tm_1"/>
    <property type="match status" value="1"/>
</dbReference>
<dbReference type="PRINTS" id="PR00237">
    <property type="entry name" value="GPCRRHODOPSN"/>
</dbReference>
<dbReference type="Ensembl" id="ENSFHET00000002461.1">
    <property type="protein sequence ID" value="ENSFHEP00000008248.1"/>
    <property type="gene ID" value="ENSFHEG00000009429.1"/>
</dbReference>
<dbReference type="Gene3D" id="1.20.1070.10">
    <property type="entry name" value="Rhodopsin 7-helix transmembrane proteins"/>
    <property type="match status" value="1"/>
</dbReference>
<keyword evidence="7" id="KW-0807">Transducer</keyword>
<dbReference type="SUPFAM" id="SSF81321">
    <property type="entry name" value="Family A G protein-coupled receptor-like"/>
    <property type="match status" value="1"/>
</dbReference>
<dbReference type="GO" id="GO:0016493">
    <property type="term" value="F:C-C chemokine receptor activity"/>
    <property type="evidence" value="ECO:0007669"/>
    <property type="project" value="TreeGrafter"/>
</dbReference>
<dbReference type="GO" id="GO:0019722">
    <property type="term" value="P:calcium-mediated signaling"/>
    <property type="evidence" value="ECO:0007669"/>
    <property type="project" value="TreeGrafter"/>
</dbReference>
<dbReference type="GO" id="GO:0006955">
    <property type="term" value="P:immune response"/>
    <property type="evidence" value="ECO:0007669"/>
    <property type="project" value="TreeGrafter"/>
</dbReference>
<feature type="transmembrane region" description="Helical" evidence="8">
    <location>
        <begin position="91"/>
        <end position="119"/>
    </location>
</feature>
<evidence type="ECO:0000256" key="4">
    <source>
        <dbReference type="ARBA" id="ARBA00023040"/>
    </source>
</evidence>
<dbReference type="InterPro" id="IPR050119">
    <property type="entry name" value="CCR1-9-like"/>
</dbReference>
<dbReference type="AlphaFoldDB" id="A0A3Q2T321"/>
<evidence type="ECO:0000259" key="9">
    <source>
        <dbReference type="PROSITE" id="PS50262"/>
    </source>
</evidence>
<dbReference type="Proteomes" id="UP000265000">
    <property type="component" value="Unplaced"/>
</dbReference>
<evidence type="ECO:0000313" key="11">
    <source>
        <dbReference type="Proteomes" id="UP000265000"/>
    </source>
</evidence>
<dbReference type="GeneTree" id="ENSGT00950000182966"/>
<evidence type="ECO:0000256" key="7">
    <source>
        <dbReference type="ARBA" id="ARBA00023224"/>
    </source>
</evidence>
<name>A0A3Q2T321_FUNHE</name>
<dbReference type="PROSITE" id="PS50262">
    <property type="entry name" value="G_PROTEIN_RECEP_F1_2"/>
    <property type="match status" value="1"/>
</dbReference>
<keyword evidence="6" id="KW-0675">Receptor</keyword>
<keyword evidence="5 8" id="KW-0472">Membrane</keyword>
<protein>
    <recommendedName>
        <fullName evidence="9">G-protein coupled receptors family 1 profile domain-containing protein</fullName>
    </recommendedName>
</protein>
<keyword evidence="4" id="KW-0297">G-protein coupled receptor</keyword>
<feature type="transmembrane region" description="Helical" evidence="8">
    <location>
        <begin position="65"/>
        <end position="85"/>
    </location>
</feature>
<keyword evidence="11" id="KW-1185">Reference proteome</keyword>
<dbReference type="GO" id="GO:0019957">
    <property type="term" value="F:C-C chemokine binding"/>
    <property type="evidence" value="ECO:0007669"/>
    <property type="project" value="TreeGrafter"/>
</dbReference>
<dbReference type="InterPro" id="IPR000276">
    <property type="entry name" value="GPCR_Rhodpsn"/>
</dbReference>
<evidence type="ECO:0000256" key="5">
    <source>
        <dbReference type="ARBA" id="ARBA00023136"/>
    </source>
</evidence>
<dbReference type="InterPro" id="IPR017452">
    <property type="entry name" value="GPCR_Rhodpsn_7TM"/>
</dbReference>
<dbReference type="STRING" id="8078.ENSFHEP00000008248"/>
<dbReference type="GO" id="GO:0007204">
    <property type="term" value="P:positive regulation of cytosolic calcium ion concentration"/>
    <property type="evidence" value="ECO:0007669"/>
    <property type="project" value="TreeGrafter"/>
</dbReference>
<feature type="transmembrane region" description="Helical" evidence="8">
    <location>
        <begin position="28"/>
        <end position="53"/>
    </location>
</feature>
<organism evidence="10 11">
    <name type="scientific">Fundulus heteroclitus</name>
    <name type="common">Killifish</name>
    <name type="synonym">Mummichog</name>
    <dbReference type="NCBI Taxonomy" id="8078"/>
    <lineage>
        <taxon>Eukaryota</taxon>
        <taxon>Metazoa</taxon>
        <taxon>Chordata</taxon>
        <taxon>Craniata</taxon>
        <taxon>Vertebrata</taxon>
        <taxon>Euteleostomi</taxon>
        <taxon>Actinopterygii</taxon>
        <taxon>Neopterygii</taxon>
        <taxon>Teleostei</taxon>
        <taxon>Neoteleostei</taxon>
        <taxon>Acanthomorphata</taxon>
        <taxon>Ovalentaria</taxon>
        <taxon>Atherinomorphae</taxon>
        <taxon>Cyprinodontiformes</taxon>
        <taxon>Fundulidae</taxon>
        <taxon>Fundulus</taxon>
    </lineage>
</organism>
<feature type="domain" description="G-protein coupled receptors family 1 profile" evidence="9">
    <location>
        <begin position="44"/>
        <end position="293"/>
    </location>
</feature>
<evidence type="ECO:0000256" key="1">
    <source>
        <dbReference type="ARBA" id="ARBA00004370"/>
    </source>
</evidence>
<evidence type="ECO:0000256" key="8">
    <source>
        <dbReference type="SAM" id="Phobius"/>
    </source>
</evidence>
<dbReference type="PANTHER" id="PTHR10489">
    <property type="entry name" value="CELL ADHESION MOLECULE"/>
    <property type="match status" value="1"/>
</dbReference>
<reference evidence="10" key="2">
    <citation type="submission" date="2025-09" db="UniProtKB">
        <authorList>
            <consortium name="Ensembl"/>
        </authorList>
    </citation>
    <scope>IDENTIFICATION</scope>
</reference>
<evidence type="ECO:0000256" key="3">
    <source>
        <dbReference type="ARBA" id="ARBA00022989"/>
    </source>
</evidence>
<accession>A0A3Q2T321</accession>
<dbReference type="PANTHER" id="PTHR10489:SF946">
    <property type="entry name" value="LEUKOTRIENE B4 RECEPTOR 1-LIKE"/>
    <property type="match status" value="1"/>
</dbReference>
<feature type="transmembrane region" description="Helical" evidence="8">
    <location>
        <begin position="140"/>
        <end position="158"/>
    </location>
</feature>
<reference evidence="10" key="1">
    <citation type="submission" date="2025-08" db="UniProtKB">
        <authorList>
            <consortium name="Ensembl"/>
        </authorList>
    </citation>
    <scope>IDENTIFICATION</scope>
</reference>
<evidence type="ECO:0000256" key="2">
    <source>
        <dbReference type="ARBA" id="ARBA00022692"/>
    </source>
</evidence>
<evidence type="ECO:0000256" key="6">
    <source>
        <dbReference type="ARBA" id="ARBA00023170"/>
    </source>
</evidence>
<feature type="transmembrane region" description="Helical" evidence="8">
    <location>
        <begin position="190"/>
        <end position="214"/>
    </location>
</feature>
<comment type="subcellular location">
    <subcellularLocation>
        <location evidence="1">Membrane</location>
    </subcellularLocation>
</comment>